<gene>
    <name evidence="3" type="ORF">SAMN05443245_7691</name>
</gene>
<feature type="compositionally biased region" description="Basic and acidic residues" evidence="1">
    <location>
        <begin position="50"/>
        <end position="65"/>
    </location>
</feature>
<dbReference type="EMBL" id="FNKP01000004">
    <property type="protein sequence ID" value="SDR55454.1"/>
    <property type="molecule type" value="Genomic_DNA"/>
</dbReference>
<keyword evidence="4" id="KW-1185">Reference proteome</keyword>
<feature type="region of interest" description="Disordered" evidence="1">
    <location>
        <begin position="30"/>
        <end position="98"/>
    </location>
</feature>
<feature type="compositionally biased region" description="Low complexity" evidence="1">
    <location>
        <begin position="89"/>
        <end position="98"/>
    </location>
</feature>
<evidence type="ECO:0000256" key="1">
    <source>
        <dbReference type="SAM" id="MobiDB-lite"/>
    </source>
</evidence>
<evidence type="ECO:0008006" key="5">
    <source>
        <dbReference type="Google" id="ProtNLM"/>
    </source>
</evidence>
<evidence type="ECO:0000256" key="2">
    <source>
        <dbReference type="SAM" id="SignalP"/>
    </source>
</evidence>
<keyword evidence="2" id="KW-0732">Signal</keyword>
<evidence type="ECO:0000313" key="3">
    <source>
        <dbReference type="EMBL" id="SDR55454.1"/>
    </source>
</evidence>
<reference evidence="4" key="1">
    <citation type="submission" date="2016-10" db="EMBL/GenBank/DDBJ databases">
        <authorList>
            <person name="Varghese N."/>
        </authorList>
    </citation>
    <scope>NUCLEOTIDE SEQUENCE [LARGE SCALE GENOMIC DNA]</scope>
    <source>
        <strain evidence="4">GAS106B</strain>
    </source>
</reference>
<name>A0A1H1JZR2_9BURK</name>
<evidence type="ECO:0000313" key="4">
    <source>
        <dbReference type="Proteomes" id="UP000183487"/>
    </source>
</evidence>
<proteinExistence type="predicted"/>
<sequence>MMIRSVSSFIVKAALAVSLTSLVHLACAQPASDAAQATSKPTKAQRKAARKEARARKNAELKKLEQNGYNPAARSDLNYPQDLQKAQRKAAAGQAASQ</sequence>
<accession>A0A1H1JZR2</accession>
<dbReference type="RefSeq" id="WP_253189946.1">
    <property type="nucleotide sequence ID" value="NZ_FNKP01000004.1"/>
</dbReference>
<feature type="signal peptide" evidence="2">
    <location>
        <begin position="1"/>
        <end position="28"/>
    </location>
</feature>
<dbReference type="Proteomes" id="UP000183487">
    <property type="component" value="Unassembled WGS sequence"/>
</dbReference>
<feature type="chain" id="PRO_5010299883" description="DUF4148 domain-containing protein" evidence="2">
    <location>
        <begin position="29"/>
        <end position="98"/>
    </location>
</feature>
<dbReference type="AlphaFoldDB" id="A0A1H1JZR2"/>
<protein>
    <recommendedName>
        <fullName evidence="5">DUF4148 domain-containing protein</fullName>
    </recommendedName>
</protein>
<organism evidence="3 4">
    <name type="scientific">Paraburkholderia fungorum</name>
    <dbReference type="NCBI Taxonomy" id="134537"/>
    <lineage>
        <taxon>Bacteria</taxon>
        <taxon>Pseudomonadati</taxon>
        <taxon>Pseudomonadota</taxon>
        <taxon>Betaproteobacteria</taxon>
        <taxon>Burkholderiales</taxon>
        <taxon>Burkholderiaceae</taxon>
        <taxon>Paraburkholderia</taxon>
    </lineage>
</organism>